<feature type="non-terminal residue" evidence="1">
    <location>
        <position position="1"/>
    </location>
</feature>
<dbReference type="Proteomes" id="UP000649617">
    <property type="component" value="Unassembled WGS sequence"/>
</dbReference>
<feature type="non-terminal residue" evidence="1">
    <location>
        <position position="89"/>
    </location>
</feature>
<keyword evidence="2" id="KW-1185">Reference proteome</keyword>
<dbReference type="EMBL" id="CAJNIZ010006951">
    <property type="protein sequence ID" value="CAE7253946.1"/>
    <property type="molecule type" value="Genomic_DNA"/>
</dbReference>
<protein>
    <submittedName>
        <fullName evidence="1">Uncharacterized protein</fullName>
    </submittedName>
</protein>
<gene>
    <name evidence="1" type="ORF">SPIL2461_LOCUS5019</name>
</gene>
<sequence>CPSCPPFLRRKCKPRRRPGPMPSKASPRLTLLEVTTLQRPPRLPVSCTDMATRMCSSSQPRQPLTSSDPRLLTQCRISLDTRQWQTVMR</sequence>
<comment type="caution">
    <text evidence="1">The sequence shown here is derived from an EMBL/GenBank/DDBJ whole genome shotgun (WGS) entry which is preliminary data.</text>
</comment>
<dbReference type="AlphaFoldDB" id="A0A812LVP1"/>
<accession>A0A812LVP1</accession>
<name>A0A812LVP1_SYMPI</name>
<proteinExistence type="predicted"/>
<evidence type="ECO:0000313" key="1">
    <source>
        <dbReference type="EMBL" id="CAE7253946.1"/>
    </source>
</evidence>
<reference evidence="1" key="1">
    <citation type="submission" date="2021-02" db="EMBL/GenBank/DDBJ databases">
        <authorList>
            <person name="Dougan E. K."/>
            <person name="Rhodes N."/>
            <person name="Thang M."/>
            <person name="Chan C."/>
        </authorList>
    </citation>
    <scope>NUCLEOTIDE SEQUENCE</scope>
</reference>
<evidence type="ECO:0000313" key="2">
    <source>
        <dbReference type="Proteomes" id="UP000649617"/>
    </source>
</evidence>
<organism evidence="1 2">
    <name type="scientific">Symbiodinium pilosum</name>
    <name type="common">Dinoflagellate</name>
    <dbReference type="NCBI Taxonomy" id="2952"/>
    <lineage>
        <taxon>Eukaryota</taxon>
        <taxon>Sar</taxon>
        <taxon>Alveolata</taxon>
        <taxon>Dinophyceae</taxon>
        <taxon>Suessiales</taxon>
        <taxon>Symbiodiniaceae</taxon>
        <taxon>Symbiodinium</taxon>
    </lineage>
</organism>